<organism evidence="1 2">
    <name type="scientific">candidate division LCP-89 bacterium B3_LCP</name>
    <dbReference type="NCBI Taxonomy" id="2012998"/>
    <lineage>
        <taxon>Bacteria</taxon>
        <taxon>Pseudomonadati</taxon>
        <taxon>Bacteria division LCP-89</taxon>
    </lineage>
</organism>
<evidence type="ECO:0000313" key="1">
    <source>
        <dbReference type="EMBL" id="TKJ39014.1"/>
    </source>
</evidence>
<dbReference type="InterPro" id="IPR013784">
    <property type="entry name" value="Carb-bd-like_fold"/>
</dbReference>
<evidence type="ECO:0008006" key="3">
    <source>
        <dbReference type="Google" id="ProtNLM"/>
    </source>
</evidence>
<reference evidence="1 2" key="1">
    <citation type="submission" date="2017-06" db="EMBL/GenBank/DDBJ databases">
        <title>Novel microbial phyla capable of carbon fixation and sulfur reduction in deep-sea sediments.</title>
        <authorList>
            <person name="Huang J."/>
            <person name="Baker B."/>
            <person name="Wang Y."/>
        </authorList>
    </citation>
    <scope>NUCLEOTIDE SEQUENCE [LARGE SCALE GENOMIC DNA]</scope>
    <source>
        <strain evidence="1">B3_LCP</strain>
    </source>
</reference>
<dbReference type="GO" id="GO:0030246">
    <property type="term" value="F:carbohydrate binding"/>
    <property type="evidence" value="ECO:0007669"/>
    <property type="project" value="InterPro"/>
</dbReference>
<accession>A0A532UVP6</accession>
<dbReference type="Proteomes" id="UP000319619">
    <property type="component" value="Unassembled WGS sequence"/>
</dbReference>
<protein>
    <recommendedName>
        <fullName evidence="3">Carboxypeptidase regulatory-like domain-containing protein</fullName>
    </recommendedName>
</protein>
<sequence>MWNLRHICVIFLTLTIFACDAPRDNPYDPESGNYIGPVGEIDSVGSISGTVTSLGFIALPNVLVLTSPGYIGAVTNSNGDYLIEGISAGDYQVFCNPEGFEPDTLDISVNIGQVTEADFRLDALPVIEDFQVISQFVHQINPPVPPEYHIIFAQTLLTEPDGLNDIVSVTLHIEDFLDTLMSYNPDSSSGGSFYYDFYLPEEQFPYGNVDSIRWKHFSCTVEDTSGNSSATEPIPVMRFFETYPIPTSPIDDEVVGPPEVALIWEEFDQTFFFTYDVRVYREIGSNVYSLFWQQSGISASVTTVTVNSSFVNDEYYWELWVFDEYENSARSAKAHFVYQQ</sequence>
<dbReference type="Gene3D" id="2.60.40.1120">
    <property type="entry name" value="Carboxypeptidase-like, regulatory domain"/>
    <property type="match status" value="1"/>
</dbReference>
<name>A0A532UVP6_UNCL8</name>
<dbReference type="EMBL" id="NJBN01000008">
    <property type="protein sequence ID" value="TKJ39014.1"/>
    <property type="molecule type" value="Genomic_DNA"/>
</dbReference>
<gene>
    <name evidence="1" type="ORF">CEE37_11350</name>
</gene>
<dbReference type="Pfam" id="PF13620">
    <property type="entry name" value="CarboxypepD_reg"/>
    <property type="match status" value="1"/>
</dbReference>
<evidence type="ECO:0000313" key="2">
    <source>
        <dbReference type="Proteomes" id="UP000319619"/>
    </source>
</evidence>
<dbReference type="AlphaFoldDB" id="A0A532UVP6"/>
<dbReference type="SUPFAM" id="SSF49452">
    <property type="entry name" value="Starch-binding domain-like"/>
    <property type="match status" value="1"/>
</dbReference>
<dbReference type="PROSITE" id="PS51257">
    <property type="entry name" value="PROKAR_LIPOPROTEIN"/>
    <property type="match status" value="1"/>
</dbReference>
<proteinExistence type="predicted"/>
<comment type="caution">
    <text evidence="1">The sequence shown here is derived from an EMBL/GenBank/DDBJ whole genome shotgun (WGS) entry which is preliminary data.</text>
</comment>